<keyword evidence="5" id="KW-0378">Hydrolase</keyword>
<feature type="chain" id="PRO_5046110205" evidence="8">
    <location>
        <begin position="26"/>
        <end position="480"/>
    </location>
</feature>
<keyword evidence="3" id="KW-0479">Metal-binding</keyword>
<comment type="similarity">
    <text evidence="2">Belongs to the sulfatase family.</text>
</comment>
<evidence type="ECO:0000256" key="2">
    <source>
        <dbReference type="ARBA" id="ARBA00008779"/>
    </source>
</evidence>
<comment type="caution">
    <text evidence="10">The sequence shown here is derived from an EMBL/GenBank/DDBJ whole genome shotgun (WGS) entry which is preliminary data.</text>
</comment>
<dbReference type="PANTHER" id="PTHR42693:SF42">
    <property type="entry name" value="ARYLSULFATASE G"/>
    <property type="match status" value="1"/>
</dbReference>
<evidence type="ECO:0000256" key="7">
    <source>
        <dbReference type="SAM" id="MobiDB-lite"/>
    </source>
</evidence>
<evidence type="ECO:0000256" key="4">
    <source>
        <dbReference type="ARBA" id="ARBA00022729"/>
    </source>
</evidence>
<evidence type="ECO:0000256" key="3">
    <source>
        <dbReference type="ARBA" id="ARBA00022723"/>
    </source>
</evidence>
<dbReference type="Pfam" id="PF00884">
    <property type="entry name" value="Sulfatase"/>
    <property type="match status" value="1"/>
</dbReference>
<evidence type="ECO:0000256" key="5">
    <source>
        <dbReference type="ARBA" id="ARBA00022801"/>
    </source>
</evidence>
<feature type="domain" description="Sulfatase N-terminal" evidence="9">
    <location>
        <begin position="31"/>
        <end position="341"/>
    </location>
</feature>
<dbReference type="InterPro" id="IPR017850">
    <property type="entry name" value="Alkaline_phosphatase_core_sf"/>
</dbReference>
<name>A0ABS3C043_9BACT</name>
<evidence type="ECO:0000256" key="8">
    <source>
        <dbReference type="SAM" id="SignalP"/>
    </source>
</evidence>
<evidence type="ECO:0000313" key="10">
    <source>
        <dbReference type="EMBL" id="MBN7810300.1"/>
    </source>
</evidence>
<reference evidence="10 11" key="1">
    <citation type="submission" date="2021-03" db="EMBL/GenBank/DDBJ databases">
        <title>novel species isolated from a fishpond in China.</title>
        <authorList>
            <person name="Lu H."/>
            <person name="Cai Z."/>
        </authorList>
    </citation>
    <scope>NUCLEOTIDE SEQUENCE [LARGE SCALE GENOMIC DNA]</scope>
    <source>
        <strain evidence="10 11">H41</strain>
    </source>
</reference>
<dbReference type="EMBL" id="JAFKCT010000001">
    <property type="protein sequence ID" value="MBN7810300.1"/>
    <property type="molecule type" value="Genomic_DNA"/>
</dbReference>
<gene>
    <name evidence="10" type="ORF">J0A68_04985</name>
</gene>
<proteinExistence type="inferred from homology"/>
<keyword evidence="11" id="KW-1185">Reference proteome</keyword>
<comment type="cofactor">
    <cofactor evidence="1">
        <name>Ca(2+)</name>
        <dbReference type="ChEBI" id="CHEBI:29108"/>
    </cofactor>
</comment>
<keyword evidence="6" id="KW-0106">Calcium</keyword>
<evidence type="ECO:0000256" key="6">
    <source>
        <dbReference type="ARBA" id="ARBA00022837"/>
    </source>
</evidence>
<dbReference type="SUPFAM" id="SSF53649">
    <property type="entry name" value="Alkaline phosphatase-like"/>
    <property type="match status" value="1"/>
</dbReference>
<sequence>MKIKTSLFLLIFAILVCTNGSTLHAQDTGKPNVILVNVDDLGWRDVGFMGGSYYETPNLDRLASQSVVFTQAYAGASNCAPSRATMLTGRYPMTHGVYTVSPSDRGNAATRKLIPTPNSDHIPADSYTLAQLFKDQGYVTGIFGKWHVSRDPRDFGFDVNVGGGPQGNPGQKGYFSPYKVGIPSSGAGEYLTDRLTAEAISFAEENRDNPFFLYLPFYTVHSPLMAKEELKAKFDRKPGEPGRDNATYAAMIYSMDENVGRLMAAIDSLGLDENTILIFTSDNGGVRATSHQDPLRAGKGSYYEGGIRVPLFVRWPGRFQADRVGSPVLQMDFFPTIRQLLKAETELEVDGISILGLLDGEEPEPRELFWHFPIYLEAYDPREDQSRDPLFRTRPGSVIRSGDWKLHHYFEEDEYELYHLAEDLGERSNLLDSHPEKAQELIKKLDAWRRSTRAPVPTELNPSYDPAEVQRLSKRSMEGH</sequence>
<evidence type="ECO:0000313" key="11">
    <source>
        <dbReference type="Proteomes" id="UP000664317"/>
    </source>
</evidence>
<dbReference type="CDD" id="cd16144">
    <property type="entry name" value="ARS_like"/>
    <property type="match status" value="1"/>
</dbReference>
<dbReference type="InterPro" id="IPR000917">
    <property type="entry name" value="Sulfatase_N"/>
</dbReference>
<dbReference type="Proteomes" id="UP000664317">
    <property type="component" value="Unassembled WGS sequence"/>
</dbReference>
<keyword evidence="4 8" id="KW-0732">Signal</keyword>
<feature type="signal peptide" evidence="8">
    <location>
        <begin position="1"/>
        <end position="25"/>
    </location>
</feature>
<dbReference type="PANTHER" id="PTHR42693">
    <property type="entry name" value="ARYLSULFATASE FAMILY MEMBER"/>
    <property type="match status" value="1"/>
</dbReference>
<dbReference type="RefSeq" id="WP_206577079.1">
    <property type="nucleotide sequence ID" value="NZ_JAFKCT010000001.1"/>
</dbReference>
<evidence type="ECO:0000259" key="9">
    <source>
        <dbReference type="Pfam" id="PF00884"/>
    </source>
</evidence>
<protein>
    <submittedName>
        <fullName evidence="10">Sulfatase</fullName>
    </submittedName>
</protein>
<evidence type="ECO:0000256" key="1">
    <source>
        <dbReference type="ARBA" id="ARBA00001913"/>
    </source>
</evidence>
<dbReference type="Gene3D" id="3.30.1120.10">
    <property type="match status" value="1"/>
</dbReference>
<feature type="region of interest" description="Disordered" evidence="7">
    <location>
        <begin position="453"/>
        <end position="480"/>
    </location>
</feature>
<dbReference type="Gene3D" id="3.40.720.10">
    <property type="entry name" value="Alkaline Phosphatase, subunit A"/>
    <property type="match status" value="1"/>
</dbReference>
<organism evidence="10 11">
    <name type="scientific">Algoriphagus oliviformis</name>
    <dbReference type="NCBI Taxonomy" id="2811231"/>
    <lineage>
        <taxon>Bacteria</taxon>
        <taxon>Pseudomonadati</taxon>
        <taxon>Bacteroidota</taxon>
        <taxon>Cytophagia</taxon>
        <taxon>Cytophagales</taxon>
        <taxon>Cyclobacteriaceae</taxon>
        <taxon>Algoriphagus</taxon>
    </lineage>
</organism>
<dbReference type="InterPro" id="IPR050738">
    <property type="entry name" value="Sulfatase"/>
</dbReference>
<accession>A0ABS3C043</accession>